<comment type="caution">
    <text evidence="4">The sequence shown here is derived from an EMBL/GenBank/DDBJ whole genome shotgun (WGS) entry which is preliminary data.</text>
</comment>
<dbReference type="PANTHER" id="PTHR30055">
    <property type="entry name" value="HTH-TYPE TRANSCRIPTIONAL REGULATOR RUTR"/>
    <property type="match status" value="1"/>
</dbReference>
<dbReference type="InterPro" id="IPR041673">
    <property type="entry name" value="TetR_C_23"/>
</dbReference>
<evidence type="ECO:0000313" key="4">
    <source>
        <dbReference type="EMBL" id="GAA1791724.1"/>
    </source>
</evidence>
<accession>A0ABN2LMB8</accession>
<organism evidence="4 5">
    <name type="scientific">Nostocoides veronense</name>
    <dbReference type="NCBI Taxonomy" id="330836"/>
    <lineage>
        <taxon>Bacteria</taxon>
        <taxon>Bacillati</taxon>
        <taxon>Actinomycetota</taxon>
        <taxon>Actinomycetes</taxon>
        <taxon>Micrococcales</taxon>
        <taxon>Intrasporangiaceae</taxon>
        <taxon>Nostocoides</taxon>
    </lineage>
</organism>
<proteinExistence type="predicted"/>
<dbReference type="Gene3D" id="1.10.357.10">
    <property type="entry name" value="Tetracycline Repressor, domain 2"/>
    <property type="match status" value="1"/>
</dbReference>
<gene>
    <name evidence="4" type="ORF">GCM10009811_15620</name>
</gene>
<dbReference type="Proteomes" id="UP001499938">
    <property type="component" value="Unassembled WGS sequence"/>
</dbReference>
<feature type="DNA-binding region" description="H-T-H motif" evidence="2">
    <location>
        <begin position="32"/>
        <end position="51"/>
    </location>
</feature>
<dbReference type="InterPro" id="IPR001647">
    <property type="entry name" value="HTH_TetR"/>
</dbReference>
<dbReference type="PANTHER" id="PTHR30055:SF146">
    <property type="entry name" value="HTH-TYPE TRANSCRIPTIONAL DUAL REGULATOR CECR"/>
    <property type="match status" value="1"/>
</dbReference>
<dbReference type="PROSITE" id="PS01081">
    <property type="entry name" value="HTH_TETR_1"/>
    <property type="match status" value="1"/>
</dbReference>
<dbReference type="InterPro" id="IPR036271">
    <property type="entry name" value="Tet_transcr_reg_TetR-rel_C_sf"/>
</dbReference>
<dbReference type="RefSeq" id="WP_344083237.1">
    <property type="nucleotide sequence ID" value="NZ_BAAAPO010000025.1"/>
</dbReference>
<feature type="domain" description="HTH tetR-type" evidence="3">
    <location>
        <begin position="9"/>
        <end position="69"/>
    </location>
</feature>
<dbReference type="SUPFAM" id="SSF46689">
    <property type="entry name" value="Homeodomain-like"/>
    <property type="match status" value="1"/>
</dbReference>
<evidence type="ECO:0000259" key="3">
    <source>
        <dbReference type="PROSITE" id="PS50977"/>
    </source>
</evidence>
<evidence type="ECO:0000313" key="5">
    <source>
        <dbReference type="Proteomes" id="UP001499938"/>
    </source>
</evidence>
<keyword evidence="5" id="KW-1185">Reference proteome</keyword>
<dbReference type="EMBL" id="BAAAPO010000025">
    <property type="protein sequence ID" value="GAA1791724.1"/>
    <property type="molecule type" value="Genomic_DNA"/>
</dbReference>
<dbReference type="Pfam" id="PF17931">
    <property type="entry name" value="TetR_C_23"/>
    <property type="match status" value="1"/>
</dbReference>
<evidence type="ECO:0000256" key="2">
    <source>
        <dbReference type="PROSITE-ProRule" id="PRU00335"/>
    </source>
</evidence>
<dbReference type="PROSITE" id="PS50977">
    <property type="entry name" value="HTH_TETR_2"/>
    <property type="match status" value="1"/>
</dbReference>
<dbReference type="SUPFAM" id="SSF48498">
    <property type="entry name" value="Tetracyclin repressor-like, C-terminal domain"/>
    <property type="match status" value="1"/>
</dbReference>
<dbReference type="PRINTS" id="PR00455">
    <property type="entry name" value="HTHTETR"/>
</dbReference>
<reference evidence="4 5" key="1">
    <citation type="journal article" date="2019" name="Int. J. Syst. Evol. Microbiol.">
        <title>The Global Catalogue of Microorganisms (GCM) 10K type strain sequencing project: providing services to taxonomists for standard genome sequencing and annotation.</title>
        <authorList>
            <consortium name="The Broad Institute Genomics Platform"/>
            <consortium name="The Broad Institute Genome Sequencing Center for Infectious Disease"/>
            <person name="Wu L."/>
            <person name="Ma J."/>
        </authorList>
    </citation>
    <scope>NUCLEOTIDE SEQUENCE [LARGE SCALE GENOMIC DNA]</scope>
    <source>
        <strain evidence="4 5">JCM 15592</strain>
    </source>
</reference>
<sequence length="223" mass="24292">MPTVERKSERTRELVVETALRLFRERGYDATTMRLIATEAGVSQGNAYYYFDGKEALVQELYVRIQAEHRERLVGRLRPGAPLAENLALVLHAGLDTMAPFHSFGSTLVQSALRTSSGVSPFAPDSAPAREAAISLMREVTTTSRGKVGGRLGEQLPRLLWLAYLGVTLHWVVDDSPGQERTRVLVERVAPLLGKAIRLAGTPVAKGFVKDLTGLVDAVGGRA</sequence>
<dbReference type="Pfam" id="PF00440">
    <property type="entry name" value="TetR_N"/>
    <property type="match status" value="1"/>
</dbReference>
<keyword evidence="1 2" id="KW-0238">DNA-binding</keyword>
<evidence type="ECO:0000256" key="1">
    <source>
        <dbReference type="ARBA" id="ARBA00023125"/>
    </source>
</evidence>
<name>A0ABN2LMB8_9MICO</name>
<dbReference type="InterPro" id="IPR009057">
    <property type="entry name" value="Homeodomain-like_sf"/>
</dbReference>
<dbReference type="InterPro" id="IPR023772">
    <property type="entry name" value="DNA-bd_HTH_TetR-type_CS"/>
</dbReference>
<dbReference type="InterPro" id="IPR050109">
    <property type="entry name" value="HTH-type_TetR-like_transc_reg"/>
</dbReference>
<protein>
    <submittedName>
        <fullName evidence="4">TetR family transcriptional regulator</fullName>
    </submittedName>
</protein>